<accession>A0A0V1JCT8</accession>
<proteinExistence type="predicted"/>
<sequence>MSLNSFEISAVKRPSKKKKIVGYISAYKQLNNANASDLCKPPQIDNVSENPMAPVDLFYKQTRFMKGKQPQRSNGQQQASLCGDLILDSCKKMTLVSIRLNLFTCPNLEQESYKVNNGGDLQSHASCSCRCTVATCRRLSYANCRFVAMCPNCDILYIFLSLGFMPLSRLNYGWLFSRVMSACFDRKISFAGCNSIAGVPCGCRFQAINRPTVVVAK</sequence>
<evidence type="ECO:0000313" key="2">
    <source>
        <dbReference type="Proteomes" id="UP000054805"/>
    </source>
</evidence>
<dbReference type="Proteomes" id="UP000054805">
    <property type="component" value="Unassembled WGS sequence"/>
</dbReference>
<dbReference type="EMBL" id="JYDS01000014">
    <property type="protein sequence ID" value="KRZ32777.1"/>
    <property type="molecule type" value="Genomic_DNA"/>
</dbReference>
<name>A0A0V1JCT8_TRIPS</name>
<organism evidence="1 2">
    <name type="scientific">Trichinella pseudospiralis</name>
    <name type="common">Parasitic roundworm</name>
    <dbReference type="NCBI Taxonomy" id="6337"/>
    <lineage>
        <taxon>Eukaryota</taxon>
        <taxon>Metazoa</taxon>
        <taxon>Ecdysozoa</taxon>
        <taxon>Nematoda</taxon>
        <taxon>Enoplea</taxon>
        <taxon>Dorylaimia</taxon>
        <taxon>Trichinellida</taxon>
        <taxon>Trichinellidae</taxon>
        <taxon>Trichinella</taxon>
    </lineage>
</organism>
<gene>
    <name evidence="1" type="ORF">T4B_14308</name>
</gene>
<keyword evidence="2" id="KW-1185">Reference proteome</keyword>
<evidence type="ECO:0000313" key="1">
    <source>
        <dbReference type="EMBL" id="KRZ32777.1"/>
    </source>
</evidence>
<dbReference type="AlphaFoldDB" id="A0A0V1JCT8"/>
<reference evidence="1 2" key="1">
    <citation type="submission" date="2015-01" db="EMBL/GenBank/DDBJ databases">
        <title>Evolution of Trichinella species and genotypes.</title>
        <authorList>
            <person name="Korhonen P.K."/>
            <person name="Edoardo P."/>
            <person name="Giuseppe L.R."/>
            <person name="Gasser R.B."/>
        </authorList>
    </citation>
    <scope>NUCLEOTIDE SEQUENCE [LARGE SCALE GENOMIC DNA]</scope>
    <source>
        <strain evidence="1">ISS588</strain>
    </source>
</reference>
<comment type="caution">
    <text evidence="1">The sequence shown here is derived from an EMBL/GenBank/DDBJ whole genome shotgun (WGS) entry which is preliminary data.</text>
</comment>
<protein>
    <submittedName>
        <fullName evidence="1">Uncharacterized protein</fullName>
    </submittedName>
</protein>